<dbReference type="NCBIfam" id="TIGR01777">
    <property type="entry name" value="yfcH"/>
    <property type="match status" value="1"/>
</dbReference>
<evidence type="ECO:0000259" key="3">
    <source>
        <dbReference type="Pfam" id="PF08338"/>
    </source>
</evidence>
<dbReference type="Gene3D" id="3.40.50.720">
    <property type="entry name" value="NAD(P)-binding Rossmann-like Domain"/>
    <property type="match status" value="1"/>
</dbReference>
<evidence type="ECO:0000313" key="4">
    <source>
        <dbReference type="EMBL" id="MFC7330407.1"/>
    </source>
</evidence>
<comment type="caution">
    <text evidence="4">The sequence shown here is derived from an EMBL/GenBank/DDBJ whole genome shotgun (WGS) entry which is preliminary data.</text>
</comment>
<accession>A0ABW2KMM7</accession>
<evidence type="ECO:0000313" key="5">
    <source>
        <dbReference type="Proteomes" id="UP001596540"/>
    </source>
</evidence>
<dbReference type="CDD" id="cd05242">
    <property type="entry name" value="SDR_a8"/>
    <property type="match status" value="1"/>
</dbReference>
<dbReference type="EMBL" id="JBHTBH010000011">
    <property type="protein sequence ID" value="MFC7330407.1"/>
    <property type="molecule type" value="Genomic_DNA"/>
</dbReference>
<dbReference type="PANTHER" id="PTHR11092">
    <property type="entry name" value="SUGAR NUCLEOTIDE EPIMERASE RELATED"/>
    <property type="match status" value="1"/>
</dbReference>
<evidence type="ECO:0000256" key="1">
    <source>
        <dbReference type="ARBA" id="ARBA00009353"/>
    </source>
</evidence>
<dbReference type="Pfam" id="PF01370">
    <property type="entry name" value="Epimerase"/>
    <property type="match status" value="1"/>
</dbReference>
<organism evidence="4 5">
    <name type="scientific">Marinactinospora rubrisoli</name>
    <dbReference type="NCBI Taxonomy" id="2715399"/>
    <lineage>
        <taxon>Bacteria</taxon>
        <taxon>Bacillati</taxon>
        <taxon>Actinomycetota</taxon>
        <taxon>Actinomycetes</taxon>
        <taxon>Streptosporangiales</taxon>
        <taxon>Nocardiopsidaceae</taxon>
        <taxon>Marinactinospora</taxon>
    </lineage>
</organism>
<dbReference type="InterPro" id="IPR010099">
    <property type="entry name" value="SDR39U1"/>
</dbReference>
<comment type="similarity">
    <text evidence="1">Belongs to the NAD(P)-dependent epimerase/dehydratase family. SDR39U1 subfamily.</text>
</comment>
<gene>
    <name evidence="4" type="ORF">ACFQRF_22005</name>
</gene>
<dbReference type="InterPro" id="IPR001509">
    <property type="entry name" value="Epimerase_deHydtase"/>
</dbReference>
<feature type="domain" description="NAD-dependent epimerase/dehydratase" evidence="2">
    <location>
        <begin position="3"/>
        <end position="215"/>
    </location>
</feature>
<proteinExistence type="inferred from homology"/>
<name>A0ABW2KMM7_9ACTN</name>
<dbReference type="SUPFAM" id="SSF51735">
    <property type="entry name" value="NAD(P)-binding Rossmann-fold domains"/>
    <property type="match status" value="1"/>
</dbReference>
<feature type="domain" description="DUF1731" evidence="3">
    <location>
        <begin position="248"/>
        <end position="295"/>
    </location>
</feature>
<dbReference type="RefSeq" id="WP_379873046.1">
    <property type="nucleotide sequence ID" value="NZ_JBHTBH010000011.1"/>
</dbReference>
<dbReference type="Pfam" id="PF08338">
    <property type="entry name" value="DUF1731"/>
    <property type="match status" value="1"/>
</dbReference>
<sequence>MRIAITGASGLMGTALSESLTRDGHEVLHLVRRRPRTAGEAGWDPYGEKVDTDRLVGTDAVVHLAGRPLGPARWTRRRRAEIRDSRVIGTGTLATAISQMAEPPARLLSASAVGRYGDAGDRTLTEDGPRGTGFLADLVADWEAATRPAERAGVSVAHLRSGVVLSRSGGLLATLLPLFRAGLGARLGDGRQYLSWISIADDVAAIRFLLERPDITGPVNVCAPEPVTNADFTTALGRAVRRPALLTAPRYALRAALGEFAAEVLLPSQRAVPQRLLDAGYSFRHPELGGALSDIIRGGSGAYGGTRE</sequence>
<protein>
    <submittedName>
        <fullName evidence="4">TIGR01777 family oxidoreductase</fullName>
    </submittedName>
</protein>
<reference evidence="5" key="1">
    <citation type="journal article" date="2019" name="Int. J. Syst. Evol. Microbiol.">
        <title>The Global Catalogue of Microorganisms (GCM) 10K type strain sequencing project: providing services to taxonomists for standard genome sequencing and annotation.</title>
        <authorList>
            <consortium name="The Broad Institute Genomics Platform"/>
            <consortium name="The Broad Institute Genome Sequencing Center for Infectious Disease"/>
            <person name="Wu L."/>
            <person name="Ma J."/>
        </authorList>
    </citation>
    <scope>NUCLEOTIDE SEQUENCE [LARGE SCALE GENOMIC DNA]</scope>
    <source>
        <strain evidence="5">CGMCC 4.7382</strain>
    </source>
</reference>
<dbReference type="InterPro" id="IPR013549">
    <property type="entry name" value="DUF1731"/>
</dbReference>
<keyword evidence="5" id="KW-1185">Reference proteome</keyword>
<dbReference type="Proteomes" id="UP001596540">
    <property type="component" value="Unassembled WGS sequence"/>
</dbReference>
<dbReference type="InterPro" id="IPR036291">
    <property type="entry name" value="NAD(P)-bd_dom_sf"/>
</dbReference>
<evidence type="ECO:0000259" key="2">
    <source>
        <dbReference type="Pfam" id="PF01370"/>
    </source>
</evidence>
<dbReference type="PANTHER" id="PTHR11092:SF0">
    <property type="entry name" value="EPIMERASE FAMILY PROTEIN SDR39U1"/>
    <property type="match status" value="1"/>
</dbReference>